<dbReference type="GO" id="GO:0005886">
    <property type="term" value="C:plasma membrane"/>
    <property type="evidence" value="ECO:0007669"/>
    <property type="project" value="UniProtKB-SubCell"/>
</dbReference>
<dbReference type="Proteomes" id="UP000792063">
    <property type="component" value="Unassembled WGS sequence"/>
</dbReference>
<evidence type="ECO:0000256" key="5">
    <source>
        <dbReference type="ARBA" id="ARBA00022989"/>
    </source>
</evidence>
<feature type="transmembrane region" description="Helical" evidence="7">
    <location>
        <begin position="226"/>
        <end position="247"/>
    </location>
</feature>
<keyword evidence="2 7" id="KW-0813">Transport</keyword>
<keyword evidence="12" id="KW-1185">Reference proteome</keyword>
<dbReference type="Gene3D" id="1.10.3860.10">
    <property type="entry name" value="Sodium:dicarboxylate symporter"/>
    <property type="match status" value="2"/>
</dbReference>
<keyword evidence="6 7" id="KW-0472">Membrane</keyword>
<dbReference type="Proteomes" id="UP000285883">
    <property type="component" value="Unassembled WGS sequence"/>
</dbReference>
<comment type="similarity">
    <text evidence="7">Belongs to the dicarboxylate/amino acid:cation symporter (DAACS) (TC 2.A.23) family.</text>
</comment>
<keyword evidence="5 7" id="KW-1133">Transmembrane helix</keyword>
<reference evidence="8" key="3">
    <citation type="submission" date="2020-06" db="EMBL/GenBank/DDBJ databases">
        <authorList>
            <person name="Studholme D.J."/>
        </authorList>
    </citation>
    <scope>NUCLEOTIDE SEQUENCE</scope>
    <source>
        <strain evidence="9">NZFS 2646</strain>
        <strain evidence="8">NZFS 3630</strain>
    </source>
</reference>
<dbReference type="EMBL" id="JPWV03000033">
    <property type="protein sequence ID" value="KAG2529023.1"/>
    <property type="molecule type" value="Genomic_DNA"/>
</dbReference>
<dbReference type="STRING" id="325452.A0A3R7G4C8"/>
<dbReference type="SUPFAM" id="SSF118215">
    <property type="entry name" value="Proton glutamate symport protein"/>
    <property type="match status" value="2"/>
</dbReference>
<evidence type="ECO:0000256" key="3">
    <source>
        <dbReference type="ARBA" id="ARBA00022475"/>
    </source>
</evidence>
<feature type="transmembrane region" description="Helical" evidence="7">
    <location>
        <begin position="56"/>
        <end position="74"/>
    </location>
</feature>
<reference evidence="12 13" key="2">
    <citation type="submission" date="2018-07" db="EMBL/GenBank/DDBJ databases">
        <title>Genome sequencing of oomycete isolates from Chile give support for New Zealand origin for Phytophthora kernoviae and make available the first Nothophytophthora sp. genome.</title>
        <authorList>
            <person name="Studholme D.J."/>
            <person name="Sanfuentes E."/>
            <person name="Panda P."/>
            <person name="Hill R."/>
            <person name="Sambles C."/>
            <person name="Grant M."/>
            <person name="Williams N.M."/>
            <person name="Mcdougal R.L."/>
        </authorList>
    </citation>
    <scope>NUCLEOTIDE SEQUENCE [LARGE SCALE GENOMIC DNA]</scope>
    <source>
        <strain evidence="10">Chile2</strain>
        <strain evidence="11">Chile4</strain>
    </source>
</reference>
<keyword evidence="4 7" id="KW-0812">Transmembrane</keyword>
<dbReference type="Proteomes" id="UP000785171">
    <property type="component" value="Unassembled WGS sequence"/>
</dbReference>
<evidence type="ECO:0000313" key="13">
    <source>
        <dbReference type="Proteomes" id="UP000285883"/>
    </source>
</evidence>
<evidence type="ECO:0000256" key="4">
    <source>
        <dbReference type="ARBA" id="ARBA00022692"/>
    </source>
</evidence>
<evidence type="ECO:0000313" key="10">
    <source>
        <dbReference type="EMBL" id="RLN32165.1"/>
    </source>
</evidence>
<evidence type="ECO:0000256" key="1">
    <source>
        <dbReference type="ARBA" id="ARBA00004651"/>
    </source>
</evidence>
<dbReference type="EMBL" id="MAYM02000859">
    <property type="protein sequence ID" value="RLN32165.1"/>
    <property type="molecule type" value="Genomic_DNA"/>
</dbReference>
<comment type="subcellular location">
    <subcellularLocation>
        <location evidence="1">Cell membrane</location>
        <topology evidence="1">Multi-pass membrane protein</topology>
    </subcellularLocation>
    <subcellularLocation>
        <location evidence="7">Membrane</location>
        <topology evidence="7">Multi-pass membrane protein</topology>
    </subcellularLocation>
</comment>
<dbReference type="AlphaFoldDB" id="A0A3R7G4C8"/>
<evidence type="ECO:0000313" key="8">
    <source>
        <dbReference type="EMBL" id="KAG2526909.1"/>
    </source>
</evidence>
<feature type="transmembrane region" description="Helical" evidence="7">
    <location>
        <begin position="185"/>
        <end position="214"/>
    </location>
</feature>
<feature type="transmembrane region" description="Helical" evidence="7">
    <location>
        <begin position="94"/>
        <end position="118"/>
    </location>
</feature>
<dbReference type="Proteomes" id="UP000285624">
    <property type="component" value="Unassembled WGS sequence"/>
</dbReference>
<comment type="caution">
    <text evidence="7">Lacks conserved residue(s) required for the propagation of feature annotation.</text>
</comment>
<dbReference type="PANTHER" id="PTHR42865">
    <property type="entry name" value="PROTON/GLUTAMATE-ASPARTATE SYMPORTER"/>
    <property type="match status" value="1"/>
</dbReference>
<name>A0A3R7G4C8_9STRA</name>
<comment type="caution">
    <text evidence="10">The sequence shown here is derived from an EMBL/GenBank/DDBJ whole genome shotgun (WGS) entry which is preliminary data.</text>
</comment>
<evidence type="ECO:0000313" key="9">
    <source>
        <dbReference type="EMBL" id="KAG2529023.1"/>
    </source>
</evidence>
<proteinExistence type="inferred from homology"/>
<evidence type="ECO:0000256" key="7">
    <source>
        <dbReference type="RuleBase" id="RU361216"/>
    </source>
</evidence>
<sequence>MYNPITGMFERAGYPRYSKSKSVVSNPQLFNHNSVEPDTNYPNEVRRCHFFRQSTTQIMLGAIAGLLLGILLSHLKVSPDVGNLVNLPGKVFLQVLKCFVIPMVFTSLSTTVADLVLLGKVSIIGTRMALLFTESSREVPRSLLQFVVTIGCTIHKNGSAIYFPCALVFLVATAENSVELGWAQLVLIVLLSVLGSMSAAPIPNASVVIIYSIWSTIYPSTQIPASFSYLVAISWFLGRFVTVCNVIGDGYVARILAEQVEDEDVDHNEA</sequence>
<evidence type="ECO:0000313" key="11">
    <source>
        <dbReference type="EMBL" id="RLN85583.1"/>
    </source>
</evidence>
<organism evidence="10 13">
    <name type="scientific">Phytophthora kernoviae</name>
    <dbReference type="NCBI Taxonomy" id="325452"/>
    <lineage>
        <taxon>Eukaryota</taxon>
        <taxon>Sar</taxon>
        <taxon>Stramenopiles</taxon>
        <taxon>Oomycota</taxon>
        <taxon>Peronosporomycetes</taxon>
        <taxon>Peronosporales</taxon>
        <taxon>Peronosporaceae</taxon>
        <taxon>Phytophthora</taxon>
    </lineage>
</organism>
<keyword evidence="3" id="KW-1003">Cell membrane</keyword>
<dbReference type="GO" id="GO:0015293">
    <property type="term" value="F:symporter activity"/>
    <property type="evidence" value="ECO:0007669"/>
    <property type="project" value="UniProtKB-UniRule"/>
</dbReference>
<gene>
    <name evidence="10" type="ORF">BBI17_001653</name>
    <name evidence="11" type="ORF">BBO99_00000485</name>
    <name evidence="9" type="ORF">JM16_002329</name>
    <name evidence="8" type="ORF">JM18_004080</name>
</gene>
<reference evidence="8" key="1">
    <citation type="journal article" date="2015" name="Genom Data">
        <title>Genome sequences of six Phytophthora species associated with forests in New Zealand.</title>
        <authorList>
            <person name="Studholme D.J."/>
            <person name="McDougal R.L."/>
            <person name="Sambles C."/>
            <person name="Hansen E."/>
            <person name="Hardy G."/>
            <person name="Grant M."/>
            <person name="Ganley R.J."/>
            <person name="Williams N.M."/>
        </authorList>
    </citation>
    <scope>NUCLEOTIDE SEQUENCE</scope>
    <source>
        <strain evidence="9">NZFS 2646</strain>
        <strain evidence="8">NZFS 3630</strain>
    </source>
</reference>
<dbReference type="InterPro" id="IPR036458">
    <property type="entry name" value="Na:dicarbo_symporter_sf"/>
</dbReference>
<protein>
    <recommendedName>
        <fullName evidence="7">Amino acid transporter</fullName>
    </recommendedName>
</protein>
<evidence type="ECO:0000256" key="6">
    <source>
        <dbReference type="ARBA" id="ARBA00023136"/>
    </source>
</evidence>
<accession>A0A3R7G4C8</accession>
<dbReference type="InterPro" id="IPR001991">
    <property type="entry name" value="Na-dicarboxylate_symporter"/>
</dbReference>
<dbReference type="EMBL" id="MBDN02000007">
    <property type="protein sequence ID" value="RLN85583.1"/>
    <property type="molecule type" value="Genomic_DNA"/>
</dbReference>
<evidence type="ECO:0000313" key="12">
    <source>
        <dbReference type="Proteomes" id="UP000285624"/>
    </source>
</evidence>
<dbReference type="Pfam" id="PF00375">
    <property type="entry name" value="SDF"/>
    <property type="match status" value="2"/>
</dbReference>
<evidence type="ECO:0000256" key="2">
    <source>
        <dbReference type="ARBA" id="ARBA00022448"/>
    </source>
</evidence>
<keyword evidence="7" id="KW-0769">Symport</keyword>
<dbReference type="EMBL" id="JPWU03000091">
    <property type="protein sequence ID" value="KAG2526909.1"/>
    <property type="molecule type" value="Genomic_DNA"/>
</dbReference>
<dbReference type="PANTHER" id="PTHR42865:SF7">
    <property type="entry name" value="PROTON_GLUTAMATE-ASPARTATE SYMPORTER"/>
    <property type="match status" value="1"/>
</dbReference>